<organism evidence="1 2">
    <name type="scientific">Pseudomonas amygdali pv. lachrymans str. M301315</name>
    <dbReference type="NCBI Taxonomy" id="629260"/>
    <lineage>
        <taxon>Bacteria</taxon>
        <taxon>Pseudomonadati</taxon>
        <taxon>Pseudomonadota</taxon>
        <taxon>Gammaproteobacteria</taxon>
        <taxon>Pseudomonadales</taxon>
        <taxon>Pseudomonadaceae</taxon>
        <taxon>Pseudomonas</taxon>
        <taxon>Pseudomonas amygdali</taxon>
    </lineage>
</organism>
<accession>A0AAD0V9D1</accession>
<reference evidence="1 2" key="1">
    <citation type="journal article" date="2011" name="PLoS Pathog.">
        <title>Dynamic evolution of pathogenicity revealed by sequencing and comparative genomics of 19 Pseudomonas syringae isolates.</title>
        <authorList>
            <person name="Baltrus D.A."/>
            <person name="Nishimura M.T."/>
            <person name="Romanchuk A."/>
            <person name="Chang J.H."/>
            <person name="Mukhtar M.S."/>
            <person name="Cherkis K."/>
            <person name="Roach J."/>
            <person name="Grant S.R."/>
            <person name="Jones C.D."/>
            <person name="Dangl J.L."/>
        </authorList>
    </citation>
    <scope>NUCLEOTIDE SEQUENCE [LARGE SCALE GENOMIC DNA]</scope>
    <source>
        <strain evidence="1 2">M301315</strain>
    </source>
</reference>
<dbReference type="Proteomes" id="UP000006426">
    <property type="component" value="Plasmid pmppla107"/>
</dbReference>
<keyword evidence="1" id="KW-0614">Plasmid</keyword>
<gene>
    <name evidence="1" type="ORF">PLA107_031215</name>
</gene>
<name>A0AAD0V9D1_PSEAV</name>
<protein>
    <submittedName>
        <fullName evidence="1">Uncharacterized protein</fullName>
    </submittedName>
</protein>
<geneLocation type="plasmid" evidence="2">
    <name>pmppla107</name>
</geneLocation>
<sequence>MQVTLLPPQPDEPQITARHAIQGLGQHAEAFLAANNLQGWAEDEAYVLRLDRLADVLLMLSASTGLYVGQVKRYARRISKLSDAGGSKIKRAKALDFVVKALGYYSYDVAYRCRGADDFIQNFWPHGSAMSLRSLEKSVDQIHSNDRIIGILLHNYQRNLEQDLKLNREELILKDSSQKHTQKYLQIETLKRQIAEKTQYDSRRPLEYRADL</sequence>
<dbReference type="RefSeq" id="WP_005742057.1">
    <property type="nucleotide sequence ID" value="NZ_CP031226.1"/>
</dbReference>
<proteinExistence type="predicted"/>
<dbReference type="EMBL" id="CP031226">
    <property type="protein sequence ID" value="AXH59694.1"/>
    <property type="molecule type" value="Genomic_DNA"/>
</dbReference>
<evidence type="ECO:0000313" key="2">
    <source>
        <dbReference type="Proteomes" id="UP000006426"/>
    </source>
</evidence>
<evidence type="ECO:0000313" key="1">
    <source>
        <dbReference type="EMBL" id="AXH59694.1"/>
    </source>
</evidence>
<dbReference type="GeneID" id="39474191"/>
<dbReference type="AlphaFoldDB" id="A0AAD0V9D1"/>